<organism evidence="9 10">
    <name type="scientific">Cymbomonas tetramitiformis</name>
    <dbReference type="NCBI Taxonomy" id="36881"/>
    <lineage>
        <taxon>Eukaryota</taxon>
        <taxon>Viridiplantae</taxon>
        <taxon>Chlorophyta</taxon>
        <taxon>Pyramimonadophyceae</taxon>
        <taxon>Pyramimonadales</taxon>
        <taxon>Pyramimonadaceae</taxon>
        <taxon>Cymbomonas</taxon>
    </lineage>
</organism>
<feature type="domain" description="Nudix hydrolase" evidence="8">
    <location>
        <begin position="55"/>
        <end position="192"/>
    </location>
</feature>
<dbReference type="InterPro" id="IPR045121">
    <property type="entry name" value="CoAse"/>
</dbReference>
<dbReference type="SUPFAM" id="SSF55811">
    <property type="entry name" value="Nudix"/>
    <property type="match status" value="1"/>
</dbReference>
<dbReference type="PANTHER" id="PTHR12992:SF24">
    <property type="entry name" value="PEROXISOMAL COENZYME A DIPHOSPHATASE NUDT7"/>
    <property type="match status" value="1"/>
</dbReference>
<comment type="cofactor">
    <cofactor evidence="1">
        <name>Mn(2+)</name>
        <dbReference type="ChEBI" id="CHEBI:29035"/>
    </cofactor>
</comment>
<evidence type="ECO:0000313" key="9">
    <source>
        <dbReference type="EMBL" id="KAK3243707.1"/>
    </source>
</evidence>
<evidence type="ECO:0000256" key="1">
    <source>
        <dbReference type="ARBA" id="ARBA00001936"/>
    </source>
</evidence>
<accession>A0AAE0BVV2</accession>
<dbReference type="GO" id="GO:0008893">
    <property type="term" value="F:guanosine-3',5'-bis(diphosphate) 3'-diphosphatase activity"/>
    <property type="evidence" value="ECO:0007669"/>
    <property type="project" value="UniProtKB-ARBA"/>
</dbReference>
<feature type="region of interest" description="Disordered" evidence="7">
    <location>
        <begin position="1"/>
        <end position="21"/>
    </location>
</feature>
<proteinExistence type="predicted"/>
<keyword evidence="5" id="KW-0460">Magnesium</keyword>
<dbReference type="GO" id="GO:0015938">
    <property type="term" value="P:coenzyme A catabolic process"/>
    <property type="evidence" value="ECO:0007669"/>
    <property type="project" value="TreeGrafter"/>
</dbReference>
<evidence type="ECO:0000256" key="2">
    <source>
        <dbReference type="ARBA" id="ARBA00001946"/>
    </source>
</evidence>
<evidence type="ECO:0000256" key="4">
    <source>
        <dbReference type="ARBA" id="ARBA00022801"/>
    </source>
</evidence>
<name>A0AAE0BVV2_9CHLO</name>
<evidence type="ECO:0000313" key="10">
    <source>
        <dbReference type="Proteomes" id="UP001190700"/>
    </source>
</evidence>
<evidence type="ECO:0000256" key="5">
    <source>
        <dbReference type="ARBA" id="ARBA00022842"/>
    </source>
</evidence>
<dbReference type="InterPro" id="IPR000086">
    <property type="entry name" value="NUDIX_hydrolase_dom"/>
</dbReference>
<dbReference type="Pfam" id="PF00293">
    <property type="entry name" value="NUDIX"/>
    <property type="match status" value="1"/>
</dbReference>
<dbReference type="FunFam" id="3.90.79.10:FF:000036">
    <property type="entry name" value="Nudix hydrolase 11"/>
    <property type="match status" value="1"/>
</dbReference>
<dbReference type="Gene3D" id="3.90.79.10">
    <property type="entry name" value="Nucleoside Triphosphate Pyrophosphohydrolase"/>
    <property type="match status" value="1"/>
</dbReference>
<evidence type="ECO:0000259" key="8">
    <source>
        <dbReference type="PROSITE" id="PS51462"/>
    </source>
</evidence>
<keyword evidence="6" id="KW-0464">Manganese</keyword>
<evidence type="ECO:0000256" key="3">
    <source>
        <dbReference type="ARBA" id="ARBA00022723"/>
    </source>
</evidence>
<dbReference type="InterPro" id="IPR015797">
    <property type="entry name" value="NUDIX_hydrolase-like_dom_sf"/>
</dbReference>
<dbReference type="Proteomes" id="UP001190700">
    <property type="component" value="Unassembled WGS sequence"/>
</dbReference>
<comment type="caution">
    <text evidence="9">The sequence shown here is derived from an EMBL/GenBank/DDBJ whole genome shotgun (WGS) entry which is preliminary data.</text>
</comment>
<keyword evidence="4" id="KW-0378">Hydrolase</keyword>
<dbReference type="CDD" id="cd03426">
    <property type="entry name" value="NUDIX_CoAse_Nudt7"/>
    <property type="match status" value="1"/>
</dbReference>
<gene>
    <name evidence="9" type="ORF">CYMTET_46655</name>
</gene>
<reference evidence="9 10" key="1">
    <citation type="journal article" date="2015" name="Genome Biol. Evol.">
        <title>Comparative Genomics of a Bacterivorous Green Alga Reveals Evolutionary Causalities and Consequences of Phago-Mixotrophic Mode of Nutrition.</title>
        <authorList>
            <person name="Burns J.A."/>
            <person name="Paasch A."/>
            <person name="Narechania A."/>
            <person name="Kim E."/>
        </authorList>
    </citation>
    <scope>NUCLEOTIDE SEQUENCE [LARGE SCALE GENOMIC DNA]</scope>
    <source>
        <strain evidence="9 10">PLY_AMNH</strain>
    </source>
</reference>
<keyword evidence="10" id="KW-1185">Reference proteome</keyword>
<dbReference type="PROSITE" id="PS51462">
    <property type="entry name" value="NUDIX"/>
    <property type="match status" value="1"/>
</dbReference>
<dbReference type="PANTHER" id="PTHR12992">
    <property type="entry name" value="NUDIX HYDROLASE"/>
    <property type="match status" value="1"/>
</dbReference>
<comment type="cofactor">
    <cofactor evidence="2">
        <name>Mg(2+)</name>
        <dbReference type="ChEBI" id="CHEBI:18420"/>
    </cofactor>
</comment>
<dbReference type="GO" id="GO:0015937">
    <property type="term" value="P:coenzyme A biosynthetic process"/>
    <property type="evidence" value="ECO:0007669"/>
    <property type="project" value="UniProtKB-ARBA"/>
</dbReference>
<dbReference type="AlphaFoldDB" id="A0AAE0BVV2"/>
<dbReference type="EMBL" id="LGRX02032699">
    <property type="protein sequence ID" value="KAK3243707.1"/>
    <property type="molecule type" value="Genomic_DNA"/>
</dbReference>
<dbReference type="GO" id="GO:0046872">
    <property type="term" value="F:metal ion binding"/>
    <property type="evidence" value="ECO:0007669"/>
    <property type="project" value="UniProtKB-KW"/>
</dbReference>
<evidence type="ECO:0000256" key="6">
    <source>
        <dbReference type="ARBA" id="ARBA00023211"/>
    </source>
</evidence>
<evidence type="ECO:0000256" key="7">
    <source>
        <dbReference type="SAM" id="MobiDB-lite"/>
    </source>
</evidence>
<dbReference type="GO" id="GO:0010945">
    <property type="term" value="F:coenzyme A diphosphatase activity"/>
    <property type="evidence" value="ECO:0007669"/>
    <property type="project" value="InterPro"/>
</dbReference>
<keyword evidence="3" id="KW-0479">Metal-binding</keyword>
<dbReference type="GO" id="GO:0005737">
    <property type="term" value="C:cytoplasm"/>
    <property type="evidence" value="ECO:0007669"/>
    <property type="project" value="UniProtKB-ARBA"/>
</dbReference>
<sequence length="240" mass="26299">MRSASSPPQDTCEARSSSKPQSSYILENLKENLRKEHLAINSERHPLTVQGVDLKGTAAVLVPLFVGNAPADLSVLLTKRSSTLKHHKGEVCLPGGKRDPDDVDDVSTALREAQEEIGLQSHSVRVLGKLPPMLSKHQISVHPIVGTISSDFIHTGLKVNPAEVDAVFCVPLSRFLCSENYTGYMDTKFGEKLVRIHHFECDGYHVWGLTAHILIQVAKIALGQETEFEEYAAGNPTSKL</sequence>
<protein>
    <recommendedName>
        <fullName evidence="8">Nudix hydrolase domain-containing protein</fullName>
    </recommendedName>
</protein>